<accession>A0A9P6QFB2</accession>
<evidence type="ECO:0000259" key="1">
    <source>
        <dbReference type="Pfam" id="PF12146"/>
    </source>
</evidence>
<dbReference type="InterPro" id="IPR029058">
    <property type="entry name" value="AB_hydrolase_fold"/>
</dbReference>
<dbReference type="PRINTS" id="PR00111">
    <property type="entry name" value="ABHYDROLASE"/>
</dbReference>
<reference evidence="2" key="1">
    <citation type="journal article" date="2020" name="Fungal Divers.">
        <title>Resolving the Mortierellaceae phylogeny through synthesis of multi-gene phylogenetics and phylogenomics.</title>
        <authorList>
            <person name="Vandepol N."/>
            <person name="Liber J."/>
            <person name="Desiro A."/>
            <person name="Na H."/>
            <person name="Kennedy M."/>
            <person name="Barry K."/>
            <person name="Grigoriev I.V."/>
            <person name="Miller A.N."/>
            <person name="O'Donnell K."/>
            <person name="Stajich J.E."/>
            <person name="Bonito G."/>
        </authorList>
    </citation>
    <scope>NUCLEOTIDE SEQUENCE</scope>
    <source>
        <strain evidence="2">KOD948</strain>
    </source>
</reference>
<dbReference type="Pfam" id="PF12146">
    <property type="entry name" value="Hydrolase_4"/>
    <property type="match status" value="1"/>
</dbReference>
<organism evidence="2 3">
    <name type="scientific">Mortierella polycephala</name>
    <dbReference type="NCBI Taxonomy" id="41804"/>
    <lineage>
        <taxon>Eukaryota</taxon>
        <taxon>Fungi</taxon>
        <taxon>Fungi incertae sedis</taxon>
        <taxon>Mucoromycota</taxon>
        <taxon>Mortierellomycotina</taxon>
        <taxon>Mortierellomycetes</taxon>
        <taxon>Mortierellales</taxon>
        <taxon>Mortierellaceae</taxon>
        <taxon>Mortierella</taxon>
    </lineage>
</organism>
<name>A0A9P6QFB2_9FUNG</name>
<dbReference type="OrthoDB" id="10249433at2759"/>
<gene>
    <name evidence="2" type="ORF">BG011_005013</name>
</gene>
<dbReference type="InterPro" id="IPR051044">
    <property type="entry name" value="MAG_DAG_Lipase"/>
</dbReference>
<comment type="caution">
    <text evidence="2">The sequence shown here is derived from an EMBL/GenBank/DDBJ whole genome shotgun (WGS) entry which is preliminary data.</text>
</comment>
<dbReference type="SUPFAM" id="SSF53474">
    <property type="entry name" value="alpha/beta-Hydrolases"/>
    <property type="match status" value="1"/>
</dbReference>
<dbReference type="EMBL" id="JAAAJA010000034">
    <property type="protein sequence ID" value="KAG0265313.1"/>
    <property type="molecule type" value="Genomic_DNA"/>
</dbReference>
<dbReference type="PANTHER" id="PTHR11614">
    <property type="entry name" value="PHOSPHOLIPASE-RELATED"/>
    <property type="match status" value="1"/>
</dbReference>
<evidence type="ECO:0000313" key="3">
    <source>
        <dbReference type="Proteomes" id="UP000726737"/>
    </source>
</evidence>
<dbReference type="Proteomes" id="UP000726737">
    <property type="component" value="Unassembled WGS sequence"/>
</dbReference>
<evidence type="ECO:0000313" key="2">
    <source>
        <dbReference type="EMBL" id="KAG0265313.1"/>
    </source>
</evidence>
<dbReference type="Gene3D" id="3.40.50.1820">
    <property type="entry name" value="alpha/beta hydrolase"/>
    <property type="match status" value="1"/>
</dbReference>
<dbReference type="AlphaFoldDB" id="A0A9P6QFB2"/>
<keyword evidence="3" id="KW-1185">Reference proteome</keyword>
<protein>
    <recommendedName>
        <fullName evidence="1">Serine aminopeptidase S33 domain-containing protein</fullName>
    </recommendedName>
</protein>
<dbReference type="InterPro" id="IPR000073">
    <property type="entry name" value="AB_hydrolase_1"/>
</dbReference>
<dbReference type="InterPro" id="IPR022742">
    <property type="entry name" value="Hydrolase_4"/>
</dbReference>
<sequence>MSSAAQKPANREEWITCEDGHEIFTKTWFPVGAPLASIVFVHGLGEHIVRYDDVFDEFNKAGFQVSAFDQRGFGQTGKKSKALGATGGYAKAIPDITAALKRGKIEGIPLFLMGHSYGGGLVLNYDCIGPLRDQLAGVIASAPLILASAPTRPFGITIMAAGMVSRILPSLQIPVNLSSKFISRDVEQVAKYDADPLVHGYGSTQGLYDMLTNGNLLLTTRYKTASPKVPMLICHGSADGLTDHEASKEFLEKCKVEDKEYRLYKDHYHELHNEPQEYRKVVIDYYIQWIQAHLPANPSASA</sequence>
<feature type="domain" description="Serine aminopeptidase S33" evidence="1">
    <location>
        <begin position="33"/>
        <end position="276"/>
    </location>
</feature>
<proteinExistence type="predicted"/>